<keyword evidence="2" id="KW-0812">Transmembrane</keyword>
<name>A0A8J1ULE9_OWEFU</name>
<dbReference type="Proteomes" id="UP000749559">
    <property type="component" value="Unassembled WGS sequence"/>
</dbReference>
<feature type="non-terminal residue" evidence="3">
    <location>
        <position position="1"/>
    </location>
</feature>
<keyword evidence="2" id="KW-0472">Membrane</keyword>
<reference evidence="3" key="1">
    <citation type="submission" date="2022-03" db="EMBL/GenBank/DDBJ databases">
        <authorList>
            <person name="Martin C."/>
        </authorList>
    </citation>
    <scope>NUCLEOTIDE SEQUENCE</scope>
</reference>
<feature type="region of interest" description="Disordered" evidence="1">
    <location>
        <begin position="245"/>
        <end position="302"/>
    </location>
</feature>
<sequence>SIKSSKTIQIVVTSKPLAIAIPTDVALATGTATQTSTIAPSTTPDASTRVPSPTNATIPSPVTKPTTNSNQTPVAIPKTVSRSTTKQTTTSNPKQVIMATTIFTSPIAHSTTTTTTARVPAIPNRPEHYNAQHHMGLTVGLTAGLLTTLFLGSMAITVFLLCRRRKNVDPTLPRCRRGRVQSGTTHVPPTVRSVRGMSVSSPFAMNAFYTPGYTAYRWQGDGQSQGHVEGQGQPHVHLTNIVPPAYNTLSPRLPPRAPHGNLYSSDPTIGGTTGGATGGTYPTPNASTCHSPVLPSHPPPKYETLEHYSHTEYTYQNTQNDGIYESIASRGGNARPSASGGI</sequence>
<evidence type="ECO:0000313" key="3">
    <source>
        <dbReference type="EMBL" id="CAH1788611.1"/>
    </source>
</evidence>
<protein>
    <submittedName>
        <fullName evidence="3">Uncharacterized protein</fullName>
    </submittedName>
</protein>
<evidence type="ECO:0000256" key="2">
    <source>
        <dbReference type="SAM" id="Phobius"/>
    </source>
</evidence>
<dbReference type="EMBL" id="CAIIXF020000007">
    <property type="protein sequence ID" value="CAH1788611.1"/>
    <property type="molecule type" value="Genomic_DNA"/>
</dbReference>
<feature type="compositionally biased region" description="Low complexity" evidence="1">
    <location>
        <begin position="79"/>
        <end position="91"/>
    </location>
</feature>
<feature type="transmembrane region" description="Helical" evidence="2">
    <location>
        <begin position="135"/>
        <end position="162"/>
    </location>
</feature>
<feature type="region of interest" description="Disordered" evidence="1">
    <location>
        <begin position="36"/>
        <end position="92"/>
    </location>
</feature>
<evidence type="ECO:0000256" key="1">
    <source>
        <dbReference type="SAM" id="MobiDB-lite"/>
    </source>
</evidence>
<organism evidence="3 4">
    <name type="scientific">Owenia fusiformis</name>
    <name type="common">Polychaete worm</name>
    <dbReference type="NCBI Taxonomy" id="6347"/>
    <lineage>
        <taxon>Eukaryota</taxon>
        <taxon>Metazoa</taxon>
        <taxon>Spiralia</taxon>
        <taxon>Lophotrochozoa</taxon>
        <taxon>Annelida</taxon>
        <taxon>Polychaeta</taxon>
        <taxon>Sedentaria</taxon>
        <taxon>Canalipalpata</taxon>
        <taxon>Sabellida</taxon>
        <taxon>Oweniida</taxon>
        <taxon>Oweniidae</taxon>
        <taxon>Owenia</taxon>
    </lineage>
</organism>
<feature type="compositionally biased region" description="Polar residues" evidence="1">
    <location>
        <begin position="36"/>
        <end position="73"/>
    </location>
</feature>
<evidence type="ECO:0000313" key="4">
    <source>
        <dbReference type="Proteomes" id="UP000749559"/>
    </source>
</evidence>
<keyword evidence="4" id="KW-1185">Reference proteome</keyword>
<proteinExistence type="predicted"/>
<gene>
    <name evidence="3" type="ORF">OFUS_LOCUS14106</name>
</gene>
<comment type="caution">
    <text evidence="3">The sequence shown here is derived from an EMBL/GenBank/DDBJ whole genome shotgun (WGS) entry which is preliminary data.</text>
</comment>
<dbReference type="AlphaFoldDB" id="A0A8J1ULE9"/>
<accession>A0A8J1ULE9</accession>
<keyword evidence="2" id="KW-1133">Transmembrane helix</keyword>